<dbReference type="AlphaFoldDB" id="A0AA40BRL3"/>
<dbReference type="Proteomes" id="UP001172159">
    <property type="component" value="Unassembled WGS sequence"/>
</dbReference>
<evidence type="ECO:0000313" key="1">
    <source>
        <dbReference type="EMBL" id="KAK0739133.1"/>
    </source>
</evidence>
<proteinExistence type="predicted"/>
<keyword evidence="2" id="KW-1185">Reference proteome</keyword>
<comment type="caution">
    <text evidence="1">The sequence shown here is derived from an EMBL/GenBank/DDBJ whole genome shotgun (WGS) entry which is preliminary data.</text>
</comment>
<evidence type="ECO:0000313" key="2">
    <source>
        <dbReference type="Proteomes" id="UP001172159"/>
    </source>
</evidence>
<gene>
    <name evidence="1" type="ORF">B0T21DRAFT_137529</name>
</gene>
<reference evidence="1" key="1">
    <citation type="submission" date="2023-06" db="EMBL/GenBank/DDBJ databases">
        <title>Genome-scale phylogeny and comparative genomics of the fungal order Sordariales.</title>
        <authorList>
            <consortium name="Lawrence Berkeley National Laboratory"/>
            <person name="Hensen N."/>
            <person name="Bonometti L."/>
            <person name="Westerberg I."/>
            <person name="Brannstrom I.O."/>
            <person name="Guillou S."/>
            <person name="Cros-Aarteil S."/>
            <person name="Calhoun S."/>
            <person name="Haridas S."/>
            <person name="Kuo A."/>
            <person name="Mondo S."/>
            <person name="Pangilinan J."/>
            <person name="Riley R."/>
            <person name="Labutti K."/>
            <person name="Andreopoulos B."/>
            <person name="Lipzen A."/>
            <person name="Chen C."/>
            <person name="Yanf M."/>
            <person name="Daum C."/>
            <person name="Ng V."/>
            <person name="Clum A."/>
            <person name="Steindorff A."/>
            <person name="Ohm R."/>
            <person name="Martin F."/>
            <person name="Silar P."/>
            <person name="Natvig D."/>
            <person name="Lalanne C."/>
            <person name="Gautier V."/>
            <person name="Ament-Velasquez S.L."/>
            <person name="Kruys A."/>
            <person name="Hutchinson M.I."/>
            <person name="Powell A.J."/>
            <person name="Barry K."/>
            <person name="Miller A.N."/>
            <person name="Grigoriev I.V."/>
            <person name="Debuchy R."/>
            <person name="Gladieux P."/>
            <person name="Thoren M.H."/>
            <person name="Johannesson H."/>
        </authorList>
    </citation>
    <scope>NUCLEOTIDE SEQUENCE</scope>
    <source>
        <strain evidence="1">CBS 540.89</strain>
    </source>
</reference>
<accession>A0AA40BRL3</accession>
<sequence>MLTASLLTSLSPQPPATVPWLAPQPLKARCVLATLASSPALSHLPPAGQSGSQKQPLNREASPLCCKISRTDNEDIAVYGNCASVANHIVFFR</sequence>
<organism evidence="1 2">
    <name type="scientific">Apiosordaria backusii</name>
    <dbReference type="NCBI Taxonomy" id="314023"/>
    <lineage>
        <taxon>Eukaryota</taxon>
        <taxon>Fungi</taxon>
        <taxon>Dikarya</taxon>
        <taxon>Ascomycota</taxon>
        <taxon>Pezizomycotina</taxon>
        <taxon>Sordariomycetes</taxon>
        <taxon>Sordariomycetidae</taxon>
        <taxon>Sordariales</taxon>
        <taxon>Lasiosphaeriaceae</taxon>
        <taxon>Apiosordaria</taxon>
    </lineage>
</organism>
<name>A0AA40BRL3_9PEZI</name>
<dbReference type="EMBL" id="JAUKTV010000004">
    <property type="protein sequence ID" value="KAK0739133.1"/>
    <property type="molecule type" value="Genomic_DNA"/>
</dbReference>
<protein>
    <submittedName>
        <fullName evidence="1">Uncharacterized protein</fullName>
    </submittedName>
</protein>